<gene>
    <name evidence="2" type="ORF">mRhiFer1_009897</name>
</gene>
<name>A0A7J7YI52_RHIFE</name>
<dbReference type="Proteomes" id="UP000585614">
    <property type="component" value="Unassembled WGS sequence"/>
</dbReference>
<accession>A0A7J7YI52</accession>
<feature type="region of interest" description="Disordered" evidence="1">
    <location>
        <begin position="51"/>
        <end position="90"/>
    </location>
</feature>
<dbReference type="AlphaFoldDB" id="A0A7J7YI52"/>
<evidence type="ECO:0000256" key="1">
    <source>
        <dbReference type="SAM" id="MobiDB-lite"/>
    </source>
</evidence>
<evidence type="ECO:0000313" key="3">
    <source>
        <dbReference type="Proteomes" id="UP000585614"/>
    </source>
</evidence>
<organism evidence="2 3">
    <name type="scientific">Rhinolophus ferrumequinum</name>
    <name type="common">Greater horseshoe bat</name>
    <dbReference type="NCBI Taxonomy" id="59479"/>
    <lineage>
        <taxon>Eukaryota</taxon>
        <taxon>Metazoa</taxon>
        <taxon>Chordata</taxon>
        <taxon>Craniata</taxon>
        <taxon>Vertebrata</taxon>
        <taxon>Euteleostomi</taxon>
        <taxon>Mammalia</taxon>
        <taxon>Eutheria</taxon>
        <taxon>Laurasiatheria</taxon>
        <taxon>Chiroptera</taxon>
        <taxon>Yinpterochiroptera</taxon>
        <taxon>Rhinolophoidea</taxon>
        <taxon>Rhinolophidae</taxon>
        <taxon>Rhinolophinae</taxon>
        <taxon>Rhinolophus</taxon>
    </lineage>
</organism>
<dbReference type="EMBL" id="JACAGC010000006">
    <property type="protein sequence ID" value="KAF6361663.1"/>
    <property type="molecule type" value="Genomic_DNA"/>
</dbReference>
<sequence length="171" mass="18256">MPYPSALGRLGPLLMRPASQVLVIAPTGHPFGESKASLLWQWHLDRAYRTQGNPGAPGSLSGSCPHHLPPSQPMSQHRLTPPGAAWPPSETLAAVTPPTPQSLGTLSPFLPALHLFTEPWPFQAYTLHSIAPDLSLFTLPLTPKPSDVTHLPIKPVDFGVLCSVSGVLCIC</sequence>
<proteinExistence type="predicted"/>
<protein>
    <submittedName>
        <fullName evidence="2">Uncharacterized protein</fullName>
    </submittedName>
</protein>
<comment type="caution">
    <text evidence="2">The sequence shown here is derived from an EMBL/GenBank/DDBJ whole genome shotgun (WGS) entry which is preliminary data.</text>
</comment>
<reference evidence="2 3" key="1">
    <citation type="journal article" date="2020" name="Nature">
        <title>Six reference-quality genomes reveal evolution of bat adaptations.</title>
        <authorList>
            <person name="Jebb D."/>
            <person name="Huang Z."/>
            <person name="Pippel M."/>
            <person name="Hughes G.M."/>
            <person name="Lavrichenko K."/>
            <person name="Devanna P."/>
            <person name="Winkler S."/>
            <person name="Jermiin L.S."/>
            <person name="Skirmuntt E.C."/>
            <person name="Katzourakis A."/>
            <person name="Burkitt-Gray L."/>
            <person name="Ray D.A."/>
            <person name="Sullivan K.A.M."/>
            <person name="Roscito J.G."/>
            <person name="Kirilenko B.M."/>
            <person name="Davalos L.M."/>
            <person name="Corthals A.P."/>
            <person name="Power M.L."/>
            <person name="Jones G."/>
            <person name="Ransome R.D."/>
            <person name="Dechmann D.K.N."/>
            <person name="Locatelli A.G."/>
            <person name="Puechmaille S.J."/>
            <person name="Fedrigo O."/>
            <person name="Jarvis E.D."/>
            <person name="Hiller M."/>
            <person name="Vernes S.C."/>
            <person name="Myers E.W."/>
            <person name="Teeling E.C."/>
        </authorList>
    </citation>
    <scope>NUCLEOTIDE SEQUENCE [LARGE SCALE GENOMIC DNA]</scope>
    <source>
        <strain evidence="2">MRhiFer1</strain>
        <tissue evidence="2">Lung</tissue>
    </source>
</reference>
<evidence type="ECO:0000313" key="2">
    <source>
        <dbReference type="EMBL" id="KAF6361663.1"/>
    </source>
</evidence>